<comment type="caution">
    <text evidence="11">The sequence shown here is derived from an EMBL/GenBank/DDBJ whole genome shotgun (WGS) entry which is preliminary data.</text>
</comment>
<feature type="compositionally biased region" description="Pro residues" evidence="10">
    <location>
        <begin position="38"/>
        <end position="67"/>
    </location>
</feature>
<dbReference type="AlphaFoldDB" id="A0A8J2LWP7"/>
<dbReference type="PANTHER" id="PTHR28314:SF1">
    <property type="entry name" value="MEDIATOR OF RNA POLYMERASE II TRANSCRIPTION SUBUNIT 29"/>
    <property type="match status" value="1"/>
</dbReference>
<evidence type="ECO:0000313" key="11">
    <source>
        <dbReference type="EMBL" id="CAG7838042.1"/>
    </source>
</evidence>
<proteinExistence type="inferred from homology"/>
<evidence type="ECO:0000256" key="9">
    <source>
        <dbReference type="ARBA" id="ARBA00031963"/>
    </source>
</evidence>
<feature type="region of interest" description="Disordered" evidence="10">
    <location>
        <begin position="1"/>
        <end position="77"/>
    </location>
</feature>
<dbReference type="Pfam" id="PF11568">
    <property type="entry name" value="Med29"/>
    <property type="match status" value="1"/>
</dbReference>
<comment type="similarity">
    <text evidence="2">Belongs to the Mediator complex subunit 29 family.</text>
</comment>
<evidence type="ECO:0000256" key="5">
    <source>
        <dbReference type="ARBA" id="ARBA00023159"/>
    </source>
</evidence>
<evidence type="ECO:0000256" key="7">
    <source>
        <dbReference type="ARBA" id="ARBA00023242"/>
    </source>
</evidence>
<dbReference type="GO" id="GO:0016592">
    <property type="term" value="C:mediator complex"/>
    <property type="evidence" value="ECO:0007669"/>
    <property type="project" value="InterPro"/>
</dbReference>
<evidence type="ECO:0000256" key="6">
    <source>
        <dbReference type="ARBA" id="ARBA00023163"/>
    </source>
</evidence>
<reference evidence="11" key="1">
    <citation type="submission" date="2021-06" db="EMBL/GenBank/DDBJ databases">
        <authorList>
            <person name="Hodson N. C."/>
            <person name="Mongue J. A."/>
            <person name="Jaron S. K."/>
        </authorList>
    </citation>
    <scope>NUCLEOTIDE SEQUENCE</scope>
</reference>
<dbReference type="GO" id="GO:0006357">
    <property type="term" value="P:regulation of transcription by RNA polymerase II"/>
    <property type="evidence" value="ECO:0007669"/>
    <property type="project" value="TreeGrafter"/>
</dbReference>
<keyword evidence="5" id="KW-0010">Activator</keyword>
<name>A0A8J2LWP7_9HEXA</name>
<dbReference type="OrthoDB" id="6366949at2759"/>
<organism evidence="11 12">
    <name type="scientific">Allacma fusca</name>
    <dbReference type="NCBI Taxonomy" id="39272"/>
    <lineage>
        <taxon>Eukaryota</taxon>
        <taxon>Metazoa</taxon>
        <taxon>Ecdysozoa</taxon>
        <taxon>Arthropoda</taxon>
        <taxon>Hexapoda</taxon>
        <taxon>Collembola</taxon>
        <taxon>Symphypleona</taxon>
        <taxon>Sminthuridae</taxon>
        <taxon>Allacma</taxon>
    </lineage>
</organism>
<keyword evidence="7" id="KW-0539">Nucleus</keyword>
<accession>A0A8J2LWP7</accession>
<keyword evidence="4" id="KW-0805">Transcription regulation</keyword>
<dbReference type="EMBL" id="CAJVCH010571635">
    <property type="protein sequence ID" value="CAG7838042.1"/>
    <property type="molecule type" value="Genomic_DNA"/>
</dbReference>
<evidence type="ECO:0000256" key="2">
    <source>
        <dbReference type="ARBA" id="ARBA00009851"/>
    </source>
</evidence>
<protein>
    <recommendedName>
        <fullName evidence="3">Mediator of RNA polymerase II transcription subunit 29</fullName>
    </recommendedName>
    <alternativeName>
        <fullName evidence="9">Mediator complex subunit 29</fullName>
    </alternativeName>
    <alternativeName>
        <fullName evidence="8">Protein intersex</fullName>
    </alternativeName>
</protein>
<keyword evidence="12" id="KW-1185">Reference proteome</keyword>
<keyword evidence="6" id="KW-0804">Transcription</keyword>
<dbReference type="PANTHER" id="PTHR28314">
    <property type="entry name" value="MEDIATOR OF RNA POLYMERASE II TRANSCRIPTION SUBUNIT 29"/>
    <property type="match status" value="1"/>
</dbReference>
<gene>
    <name evidence="11" type="ORF">AFUS01_LOCUS47060</name>
</gene>
<comment type="subcellular location">
    <subcellularLocation>
        <location evidence="1">Nucleus</location>
    </subcellularLocation>
</comment>
<dbReference type="GO" id="GO:0003712">
    <property type="term" value="F:transcription coregulator activity"/>
    <property type="evidence" value="ECO:0007669"/>
    <property type="project" value="TreeGrafter"/>
</dbReference>
<evidence type="ECO:0000313" key="12">
    <source>
        <dbReference type="Proteomes" id="UP000708208"/>
    </source>
</evidence>
<evidence type="ECO:0000256" key="10">
    <source>
        <dbReference type="SAM" id="MobiDB-lite"/>
    </source>
</evidence>
<dbReference type="Proteomes" id="UP000708208">
    <property type="component" value="Unassembled WGS sequence"/>
</dbReference>
<feature type="compositionally biased region" description="Pro residues" evidence="10">
    <location>
        <begin position="18"/>
        <end position="28"/>
    </location>
</feature>
<evidence type="ECO:0000256" key="8">
    <source>
        <dbReference type="ARBA" id="ARBA00030916"/>
    </source>
</evidence>
<evidence type="ECO:0000256" key="4">
    <source>
        <dbReference type="ARBA" id="ARBA00023015"/>
    </source>
</evidence>
<dbReference type="InterPro" id="IPR021018">
    <property type="entry name" value="Mediator_Med29_met"/>
</dbReference>
<evidence type="ECO:0000256" key="1">
    <source>
        <dbReference type="ARBA" id="ARBA00004123"/>
    </source>
</evidence>
<evidence type="ECO:0000256" key="3">
    <source>
        <dbReference type="ARBA" id="ARBA00019684"/>
    </source>
</evidence>
<sequence>MLEVMAMPPSQVMAGGPPVGPGSGPMPPQMMHQQPMAGGPPPGMQSSHPPGPPMQGGPPPHPNPGQGPPQQMQEQPKLDNISKAKALVPQLKDSLMDVFKVAAVTISGNNMIDSGSKAVEIDPGRFDRTLEKFFSICDQMEVHLKTSIECLNQGISSQRYLPTPVMPTKMEGSLSYPQYIGVVKGQIAFAKEVHDTLAEAAQKLSE</sequence>